<sequence length="448" mass="49155">MMSDGRLFNREKDSDYPTNGDDLAEMLKGMHPFTAAETAIAVQVERMRVAEAHAARDVVVHHLASACQTINDKSAAIERLMREKQDLEDQLASSTSGLQSNGEQNQAPRIAELEEVIKSLRGELKALRGCAAGGEDAPPTYDEGQPQMRPASRECTPDSAAQLARQDALRVLREATINNPSRMPSPLLMPGSPRTPTQDYSGTPDTKIINPSIDPVESIRIRHAILAALPLPPGIPSDALKPIVIPAPYTLQEFLGNAAGPLRTSLSNYRIFQQLTTHWCPDREEHGYFLTPLFKCSTNPRVVTAHRWMMIDVIGKMDRPTDWAECFYNKDGKWYYAGIYKAIRLDDLTTKEWEQLSAETTQAIVKDTIAGRKNSSPQTVYEMTQLYAAGALRVACIGLQCIGFNTALYHAALDQAGTGRWRSPFGNSAAANWATADGVDGGRIGCVG</sequence>
<comment type="caution">
    <text evidence="1">The sequence shown here is derived from an EMBL/GenBank/DDBJ whole genome shotgun (WGS) entry which is preliminary data.</text>
</comment>
<protein>
    <submittedName>
        <fullName evidence="1">Uncharacterized protein</fullName>
    </submittedName>
</protein>
<reference evidence="1" key="1">
    <citation type="submission" date="2021-02" db="EMBL/GenBank/DDBJ databases">
        <authorList>
            <consortium name="DOE Joint Genome Institute"/>
            <person name="Ahrendt S."/>
            <person name="Looney B.P."/>
            <person name="Miyauchi S."/>
            <person name="Morin E."/>
            <person name="Drula E."/>
            <person name="Courty P.E."/>
            <person name="Chicoki N."/>
            <person name="Fauchery L."/>
            <person name="Kohler A."/>
            <person name="Kuo A."/>
            <person name="Labutti K."/>
            <person name="Pangilinan J."/>
            <person name="Lipzen A."/>
            <person name="Riley R."/>
            <person name="Andreopoulos W."/>
            <person name="He G."/>
            <person name="Johnson J."/>
            <person name="Barry K.W."/>
            <person name="Grigoriev I.V."/>
            <person name="Nagy L."/>
            <person name="Hibbett D."/>
            <person name="Henrissat B."/>
            <person name="Matheny P.B."/>
            <person name="Labbe J."/>
            <person name="Martin F."/>
        </authorList>
    </citation>
    <scope>NUCLEOTIDE SEQUENCE</scope>
    <source>
        <strain evidence="1">FP105234-sp</strain>
    </source>
</reference>
<dbReference type="EMBL" id="MU275993">
    <property type="protein sequence ID" value="KAI0044136.1"/>
    <property type="molecule type" value="Genomic_DNA"/>
</dbReference>
<gene>
    <name evidence="1" type="ORF">FA95DRAFT_1597592</name>
</gene>
<keyword evidence="2" id="KW-1185">Reference proteome</keyword>
<name>A0ACB8RK96_9AGAM</name>
<proteinExistence type="predicted"/>
<accession>A0ACB8RK96</accession>
<dbReference type="Proteomes" id="UP000814033">
    <property type="component" value="Unassembled WGS sequence"/>
</dbReference>
<organism evidence="1 2">
    <name type="scientific">Auriscalpium vulgare</name>
    <dbReference type="NCBI Taxonomy" id="40419"/>
    <lineage>
        <taxon>Eukaryota</taxon>
        <taxon>Fungi</taxon>
        <taxon>Dikarya</taxon>
        <taxon>Basidiomycota</taxon>
        <taxon>Agaricomycotina</taxon>
        <taxon>Agaricomycetes</taxon>
        <taxon>Russulales</taxon>
        <taxon>Auriscalpiaceae</taxon>
        <taxon>Auriscalpium</taxon>
    </lineage>
</organism>
<evidence type="ECO:0000313" key="1">
    <source>
        <dbReference type="EMBL" id="KAI0044136.1"/>
    </source>
</evidence>
<reference evidence="1" key="2">
    <citation type="journal article" date="2022" name="New Phytol.">
        <title>Evolutionary transition to the ectomycorrhizal habit in the genomes of a hyperdiverse lineage of mushroom-forming fungi.</title>
        <authorList>
            <person name="Looney B."/>
            <person name="Miyauchi S."/>
            <person name="Morin E."/>
            <person name="Drula E."/>
            <person name="Courty P.E."/>
            <person name="Kohler A."/>
            <person name="Kuo A."/>
            <person name="LaButti K."/>
            <person name="Pangilinan J."/>
            <person name="Lipzen A."/>
            <person name="Riley R."/>
            <person name="Andreopoulos W."/>
            <person name="He G."/>
            <person name="Johnson J."/>
            <person name="Nolan M."/>
            <person name="Tritt A."/>
            <person name="Barry K.W."/>
            <person name="Grigoriev I.V."/>
            <person name="Nagy L.G."/>
            <person name="Hibbett D."/>
            <person name="Henrissat B."/>
            <person name="Matheny P.B."/>
            <person name="Labbe J."/>
            <person name="Martin F.M."/>
        </authorList>
    </citation>
    <scope>NUCLEOTIDE SEQUENCE</scope>
    <source>
        <strain evidence="1">FP105234-sp</strain>
    </source>
</reference>
<evidence type="ECO:0000313" key="2">
    <source>
        <dbReference type="Proteomes" id="UP000814033"/>
    </source>
</evidence>